<dbReference type="Proteomes" id="UP000027734">
    <property type="component" value="Unassembled WGS sequence"/>
</dbReference>
<dbReference type="OrthoDB" id="7866534at2"/>
<sequence length="115" mass="12747">MVYTREDFHARVGNVDKQQSRLVRRGYTTRIDKNGVIVAKPKAMRIRLPIKGAVLLVLSFFCFKAFMLAANGPDTYQDRLATLESGNAAEAFGASVLAIDPVTQYIADQMGPLLR</sequence>
<gene>
    <name evidence="2" type="ORF">DSW25_16225</name>
</gene>
<dbReference type="STRING" id="1300350.Z948_2546"/>
<keyword evidence="3" id="KW-1185">Reference proteome</keyword>
<comment type="caution">
    <text evidence="2">The sequence shown here is derived from an EMBL/GenBank/DDBJ whole genome shotgun (WGS) entry which is preliminary data.</text>
</comment>
<dbReference type="EMBL" id="JAMC01000007">
    <property type="protein sequence ID" value="KEJ88220.1"/>
    <property type="molecule type" value="Genomic_DNA"/>
</dbReference>
<evidence type="ECO:0000313" key="2">
    <source>
        <dbReference type="EMBL" id="KEJ88220.1"/>
    </source>
</evidence>
<organism evidence="2 3">
    <name type="scientific">Sulfitobacter donghicola DSW-25 = KCTC 12864 = JCM 14565</name>
    <dbReference type="NCBI Taxonomy" id="1300350"/>
    <lineage>
        <taxon>Bacteria</taxon>
        <taxon>Pseudomonadati</taxon>
        <taxon>Pseudomonadota</taxon>
        <taxon>Alphaproteobacteria</taxon>
        <taxon>Rhodobacterales</taxon>
        <taxon>Roseobacteraceae</taxon>
        <taxon>Sulfitobacter</taxon>
    </lineage>
</organism>
<dbReference type="RefSeq" id="WP_025059878.1">
    <property type="nucleotide sequence ID" value="NZ_JAMC01000007.1"/>
</dbReference>
<keyword evidence="1" id="KW-0472">Membrane</keyword>
<reference evidence="2 3" key="1">
    <citation type="submission" date="2014-01" db="EMBL/GenBank/DDBJ databases">
        <title>Sulfitobacter donghicola JCM 14565 Genome Sequencing.</title>
        <authorList>
            <person name="Lai Q."/>
            <person name="Hong Z."/>
        </authorList>
    </citation>
    <scope>NUCLEOTIDE SEQUENCE [LARGE SCALE GENOMIC DNA]</scope>
    <source>
        <strain evidence="2 3">JCM 14565</strain>
    </source>
</reference>
<proteinExistence type="predicted"/>
<feature type="transmembrane region" description="Helical" evidence="1">
    <location>
        <begin position="50"/>
        <end position="70"/>
    </location>
</feature>
<name>A0A073IF74_9RHOB</name>
<protein>
    <submittedName>
        <fullName evidence="2">Uncharacterized protein</fullName>
    </submittedName>
</protein>
<accession>A0A073IF74</accession>
<evidence type="ECO:0000256" key="1">
    <source>
        <dbReference type="SAM" id="Phobius"/>
    </source>
</evidence>
<keyword evidence="1" id="KW-0812">Transmembrane</keyword>
<evidence type="ECO:0000313" key="3">
    <source>
        <dbReference type="Proteomes" id="UP000027734"/>
    </source>
</evidence>
<dbReference type="AlphaFoldDB" id="A0A073IF74"/>
<dbReference type="eggNOG" id="ENOG50334GT">
    <property type="taxonomic scope" value="Bacteria"/>
</dbReference>
<keyword evidence="1" id="KW-1133">Transmembrane helix</keyword>